<dbReference type="Proteomes" id="UP000236724">
    <property type="component" value="Unassembled WGS sequence"/>
</dbReference>
<keyword evidence="1" id="KW-0812">Transmembrane</keyword>
<feature type="transmembrane region" description="Helical" evidence="1">
    <location>
        <begin position="115"/>
        <end position="140"/>
    </location>
</feature>
<proteinExistence type="predicted"/>
<protein>
    <submittedName>
        <fullName evidence="2">Uncharacterized protein</fullName>
    </submittedName>
</protein>
<dbReference type="EMBL" id="FMSV02000212">
    <property type="protein sequence ID" value="SEH05361.1"/>
    <property type="molecule type" value="Genomic_DNA"/>
</dbReference>
<accession>A0A1H6F7I9</accession>
<evidence type="ECO:0000313" key="2">
    <source>
        <dbReference type="EMBL" id="SEH05361.1"/>
    </source>
</evidence>
<dbReference type="OrthoDB" id="2641383at2"/>
<name>A0A1H6F7I9_9GAMM</name>
<evidence type="ECO:0000313" key="3">
    <source>
        <dbReference type="Proteomes" id="UP000236724"/>
    </source>
</evidence>
<sequence>MNVSKIQSYVGDFGIMAYKPAYQNYMINNYQIIINTIPKFRDGQIQNFDVTSVDDCLLRYIGYLENYSKETLSNLKNPIIWFREGIREIISIPILILNWFGIFSSRTVNSIMDSFIYKILTGIIALVTLISGLVTIVLGYDKTIEFLNSLLGK</sequence>
<keyword evidence="1" id="KW-1133">Transmembrane helix</keyword>
<dbReference type="AlphaFoldDB" id="A0A1H6F7I9"/>
<keyword evidence="1" id="KW-0472">Membrane</keyword>
<organism evidence="2 3">
    <name type="scientific">Candidatus Venteria ishoeyi</name>
    <dbReference type="NCBI Taxonomy" id="1899563"/>
    <lineage>
        <taxon>Bacteria</taxon>
        <taxon>Pseudomonadati</taxon>
        <taxon>Pseudomonadota</taxon>
        <taxon>Gammaproteobacteria</taxon>
        <taxon>Thiotrichales</taxon>
        <taxon>Thiotrichaceae</taxon>
        <taxon>Venteria</taxon>
    </lineage>
</organism>
<keyword evidence="3" id="KW-1185">Reference proteome</keyword>
<gene>
    <name evidence="2" type="ORF">MBHS_01214</name>
</gene>
<reference evidence="2 3" key="1">
    <citation type="submission" date="2016-10" db="EMBL/GenBank/DDBJ databases">
        <authorList>
            <person name="de Groot N.N."/>
        </authorList>
    </citation>
    <scope>NUCLEOTIDE SEQUENCE [LARGE SCALE GENOMIC DNA]</scope>
    <source>
        <strain evidence="2">MBHS1</strain>
    </source>
</reference>
<evidence type="ECO:0000256" key="1">
    <source>
        <dbReference type="SAM" id="Phobius"/>
    </source>
</evidence>